<dbReference type="SMART" id="SM00256">
    <property type="entry name" value="FBOX"/>
    <property type="match status" value="1"/>
</dbReference>
<evidence type="ECO:0000313" key="3">
    <source>
        <dbReference type="EMBL" id="MBN9413280.1"/>
    </source>
</evidence>
<evidence type="ECO:0000259" key="2">
    <source>
        <dbReference type="PROSITE" id="PS50181"/>
    </source>
</evidence>
<feature type="domain" description="F-box" evidence="2">
    <location>
        <begin position="33"/>
        <end position="79"/>
    </location>
</feature>
<evidence type="ECO:0000313" key="4">
    <source>
        <dbReference type="Proteomes" id="UP000664414"/>
    </source>
</evidence>
<feature type="chain" id="PRO_5035181836" evidence="1">
    <location>
        <begin position="25"/>
        <end position="176"/>
    </location>
</feature>
<dbReference type="EMBL" id="JAFKGL010000019">
    <property type="protein sequence ID" value="MBN9413280.1"/>
    <property type="molecule type" value="Genomic_DNA"/>
</dbReference>
<name>A0A8J7PJC8_9PROT</name>
<dbReference type="InterPro" id="IPR001810">
    <property type="entry name" value="F-box_dom"/>
</dbReference>
<proteinExistence type="predicted"/>
<organism evidence="3 4">
    <name type="scientific">Candidatus Paracaedimonas acanthamoebae</name>
    <dbReference type="NCBI Taxonomy" id="244581"/>
    <lineage>
        <taxon>Bacteria</taxon>
        <taxon>Pseudomonadati</taxon>
        <taxon>Pseudomonadota</taxon>
        <taxon>Alphaproteobacteria</taxon>
        <taxon>Holosporales</taxon>
        <taxon>Caedimonadaceae</taxon>
        <taxon>Candidatus Paracaedimonas</taxon>
    </lineage>
</organism>
<dbReference type="SUPFAM" id="SSF81383">
    <property type="entry name" value="F-box domain"/>
    <property type="match status" value="1"/>
</dbReference>
<dbReference type="AlphaFoldDB" id="A0A8J7PJC8"/>
<accession>A0A8J7PJC8</accession>
<comment type="caution">
    <text evidence="3">The sequence shown here is derived from an EMBL/GenBank/DDBJ whole genome shotgun (WGS) entry which is preliminary data.</text>
</comment>
<sequence>MSIKKISLNSVVLSLVGICGMSSAAFKADASDQGCFDNLPTEMKAEIMGYLPHKDLLTMRLVSSECHNILNDERFWKGMAEKILGQEVINFSERYSATFKRLSGAEKWRTLLDPNSNAKIRGELRTKKMDSLREESHEHEMMQRTGEIPRTEKFKASSEIEKFDPVITKLKGAKKD</sequence>
<dbReference type="PROSITE" id="PS50181">
    <property type="entry name" value="FBOX"/>
    <property type="match status" value="1"/>
</dbReference>
<evidence type="ECO:0000256" key="1">
    <source>
        <dbReference type="SAM" id="SignalP"/>
    </source>
</evidence>
<dbReference type="Gene3D" id="1.20.1280.50">
    <property type="match status" value="1"/>
</dbReference>
<keyword evidence="1" id="KW-0732">Signal</keyword>
<reference evidence="3" key="1">
    <citation type="submission" date="2021-02" db="EMBL/GenBank/DDBJ databases">
        <title>Thiocyanate and organic carbon inputs drive convergent selection for specific autotrophic Afipia and Thiobacillus strains within complex microbiomes.</title>
        <authorList>
            <person name="Huddy R.J."/>
            <person name="Sachdeva R."/>
            <person name="Kadzinga F."/>
            <person name="Kantor R.S."/>
            <person name="Harrison S.T.L."/>
            <person name="Banfield J.F."/>
        </authorList>
    </citation>
    <scope>NUCLEOTIDE SEQUENCE</scope>
    <source>
        <strain evidence="3">SCN18_10_11_15_R4_P_38_20</strain>
    </source>
</reference>
<feature type="signal peptide" evidence="1">
    <location>
        <begin position="1"/>
        <end position="24"/>
    </location>
</feature>
<dbReference type="Pfam" id="PF00646">
    <property type="entry name" value="F-box"/>
    <property type="match status" value="1"/>
</dbReference>
<dbReference type="Proteomes" id="UP000664414">
    <property type="component" value="Unassembled WGS sequence"/>
</dbReference>
<dbReference type="InterPro" id="IPR036047">
    <property type="entry name" value="F-box-like_dom_sf"/>
</dbReference>
<protein>
    <submittedName>
        <fullName evidence="3">F-box protein</fullName>
    </submittedName>
</protein>
<gene>
    <name evidence="3" type="ORF">J0H12_05090</name>
</gene>